<feature type="non-terminal residue" evidence="1">
    <location>
        <position position="1"/>
    </location>
</feature>
<organism evidence="1 2">
    <name type="scientific">Orchesella cincta</name>
    <name type="common">Springtail</name>
    <name type="synonym">Podura cincta</name>
    <dbReference type="NCBI Taxonomy" id="48709"/>
    <lineage>
        <taxon>Eukaryota</taxon>
        <taxon>Metazoa</taxon>
        <taxon>Ecdysozoa</taxon>
        <taxon>Arthropoda</taxon>
        <taxon>Hexapoda</taxon>
        <taxon>Collembola</taxon>
        <taxon>Entomobryomorpha</taxon>
        <taxon>Entomobryoidea</taxon>
        <taxon>Orchesellidae</taxon>
        <taxon>Orchesellinae</taxon>
        <taxon>Orchesella</taxon>
    </lineage>
</organism>
<accession>A0A1D2MP40</accession>
<gene>
    <name evidence="1" type="ORF">Ocin01_11874</name>
</gene>
<proteinExistence type="predicted"/>
<comment type="caution">
    <text evidence="1">The sequence shown here is derived from an EMBL/GenBank/DDBJ whole genome shotgun (WGS) entry which is preliminary data.</text>
</comment>
<protein>
    <submittedName>
        <fullName evidence="1">Uncharacterized protein</fullName>
    </submittedName>
</protein>
<reference evidence="1 2" key="1">
    <citation type="journal article" date="2016" name="Genome Biol. Evol.">
        <title>Gene Family Evolution Reflects Adaptation to Soil Environmental Stressors in the Genome of the Collembolan Orchesella cincta.</title>
        <authorList>
            <person name="Faddeeva-Vakhrusheva A."/>
            <person name="Derks M.F."/>
            <person name="Anvar S.Y."/>
            <person name="Agamennone V."/>
            <person name="Suring W."/>
            <person name="Smit S."/>
            <person name="van Straalen N.M."/>
            <person name="Roelofs D."/>
        </authorList>
    </citation>
    <scope>NUCLEOTIDE SEQUENCE [LARGE SCALE GENOMIC DNA]</scope>
    <source>
        <tissue evidence="1">Mixed pool</tissue>
    </source>
</reference>
<evidence type="ECO:0000313" key="1">
    <source>
        <dbReference type="EMBL" id="ODM94807.1"/>
    </source>
</evidence>
<keyword evidence="2" id="KW-1185">Reference proteome</keyword>
<name>A0A1D2MP40_ORCCI</name>
<evidence type="ECO:0000313" key="2">
    <source>
        <dbReference type="Proteomes" id="UP000094527"/>
    </source>
</evidence>
<dbReference type="EMBL" id="LJIJ01000747">
    <property type="protein sequence ID" value="ODM94807.1"/>
    <property type="molecule type" value="Genomic_DNA"/>
</dbReference>
<dbReference type="AlphaFoldDB" id="A0A1D2MP40"/>
<dbReference type="Proteomes" id="UP000094527">
    <property type="component" value="Unassembled WGS sequence"/>
</dbReference>
<sequence>QAESDTAPLFLVYGKLNIGTGFVSFICVRVWKSPTHISYLNTVKFTLIKDSGSSSLTSNTAEPSSSQSLTMTQTMPFSICTTMKICSAQEAASHCNVSPINIPISLLENSRFGTSTGDCFKVEISRES</sequence>